<dbReference type="FunFam" id="3.40.50.720:FF:000084">
    <property type="entry name" value="Short-chain dehydrogenase reductase"/>
    <property type="match status" value="1"/>
</dbReference>
<protein>
    <recommendedName>
        <fullName evidence="2">Ketoreductase domain-containing protein</fullName>
    </recommendedName>
</protein>
<dbReference type="GO" id="GO:0016491">
    <property type="term" value="F:oxidoreductase activity"/>
    <property type="evidence" value="ECO:0007669"/>
    <property type="project" value="UniProtKB-KW"/>
</dbReference>
<dbReference type="Gene3D" id="3.40.50.720">
    <property type="entry name" value="NAD(P)-binding Rossmann-like Domain"/>
    <property type="match status" value="1"/>
</dbReference>
<dbReference type="SMART" id="SM00822">
    <property type="entry name" value="PKS_KR"/>
    <property type="match status" value="1"/>
</dbReference>
<dbReference type="PRINTS" id="PR00081">
    <property type="entry name" value="GDHRDH"/>
</dbReference>
<dbReference type="Pfam" id="PF13561">
    <property type="entry name" value="adh_short_C2"/>
    <property type="match status" value="1"/>
</dbReference>
<organism evidence="3 4">
    <name type="scientific">Polyplax serrata</name>
    <name type="common">Common mouse louse</name>
    <dbReference type="NCBI Taxonomy" id="468196"/>
    <lineage>
        <taxon>Eukaryota</taxon>
        <taxon>Metazoa</taxon>
        <taxon>Ecdysozoa</taxon>
        <taxon>Arthropoda</taxon>
        <taxon>Hexapoda</taxon>
        <taxon>Insecta</taxon>
        <taxon>Pterygota</taxon>
        <taxon>Neoptera</taxon>
        <taxon>Paraneoptera</taxon>
        <taxon>Psocodea</taxon>
        <taxon>Troctomorpha</taxon>
        <taxon>Phthiraptera</taxon>
        <taxon>Anoplura</taxon>
        <taxon>Polyplacidae</taxon>
        <taxon>Polyplax</taxon>
    </lineage>
</organism>
<dbReference type="EMBL" id="JAWJWE010000001">
    <property type="protein sequence ID" value="KAK6644247.1"/>
    <property type="molecule type" value="Genomic_DNA"/>
</dbReference>
<sequence>MSFLGKVVLITGASSGIGRETAIKFSKLGASLALSGRNSSALDEVSKECGKAAQKEPLIVLGDITNESIPPKIMKDVVGHFRQLDVLVNCAGILENGSIENTSLEQYDRMFNINVRCIYHLTMLAVPHLVKTKGNIVNVSSVAGSKSFPNVLSYCMSKAAIDQFTRCTALELAQKGVRVNAVNPGVIITELHKRAGMQDDAYKQFLERSKETHALGRPGQASEVADVITFLASDSASYITAENVHVDGGRHAMCPR</sequence>
<evidence type="ECO:0000259" key="2">
    <source>
        <dbReference type="SMART" id="SM00822"/>
    </source>
</evidence>
<name>A0AAN8XSE6_POLSC</name>
<dbReference type="PANTHER" id="PTHR43975:SF2">
    <property type="entry name" value="EG:BACR7A4.14 PROTEIN-RELATED"/>
    <property type="match status" value="1"/>
</dbReference>
<dbReference type="InterPro" id="IPR036291">
    <property type="entry name" value="NAD(P)-bd_dom_sf"/>
</dbReference>
<dbReference type="PANTHER" id="PTHR43975">
    <property type="entry name" value="ZGC:101858"/>
    <property type="match status" value="1"/>
</dbReference>
<comment type="caution">
    <text evidence="3">The sequence shown here is derived from an EMBL/GenBank/DDBJ whole genome shotgun (WGS) entry which is preliminary data.</text>
</comment>
<reference evidence="3 4" key="1">
    <citation type="submission" date="2023-10" db="EMBL/GenBank/DDBJ databases">
        <title>Genomes of two closely related lineages of the louse Polyplax serrata with different host specificities.</title>
        <authorList>
            <person name="Martinu J."/>
            <person name="Tarabai H."/>
            <person name="Stefka J."/>
            <person name="Hypsa V."/>
        </authorList>
    </citation>
    <scope>NUCLEOTIDE SEQUENCE [LARGE SCALE GENOMIC DNA]</scope>
    <source>
        <strain evidence="3">HR10_N</strain>
    </source>
</reference>
<feature type="domain" description="Ketoreductase" evidence="2">
    <location>
        <begin position="6"/>
        <end position="185"/>
    </location>
</feature>
<dbReference type="InterPro" id="IPR002347">
    <property type="entry name" value="SDR_fam"/>
</dbReference>
<accession>A0AAN8XSE6</accession>
<proteinExistence type="predicted"/>
<dbReference type="GO" id="GO:0006629">
    <property type="term" value="P:lipid metabolic process"/>
    <property type="evidence" value="ECO:0007669"/>
    <property type="project" value="UniProtKB-ARBA"/>
</dbReference>
<dbReference type="AlphaFoldDB" id="A0AAN8XSE6"/>
<dbReference type="SUPFAM" id="SSF51735">
    <property type="entry name" value="NAD(P)-binding Rossmann-fold domains"/>
    <property type="match status" value="1"/>
</dbReference>
<keyword evidence="1" id="KW-0560">Oxidoreductase</keyword>
<dbReference type="InterPro" id="IPR020904">
    <property type="entry name" value="Sc_DH/Rdtase_CS"/>
</dbReference>
<evidence type="ECO:0000256" key="1">
    <source>
        <dbReference type="ARBA" id="ARBA00023002"/>
    </source>
</evidence>
<dbReference type="Proteomes" id="UP001372834">
    <property type="component" value="Unassembled WGS sequence"/>
</dbReference>
<evidence type="ECO:0000313" key="4">
    <source>
        <dbReference type="Proteomes" id="UP001372834"/>
    </source>
</evidence>
<dbReference type="PRINTS" id="PR00080">
    <property type="entry name" value="SDRFAMILY"/>
</dbReference>
<dbReference type="PROSITE" id="PS00061">
    <property type="entry name" value="ADH_SHORT"/>
    <property type="match status" value="1"/>
</dbReference>
<evidence type="ECO:0000313" key="3">
    <source>
        <dbReference type="EMBL" id="KAK6644247.1"/>
    </source>
</evidence>
<dbReference type="InterPro" id="IPR057326">
    <property type="entry name" value="KR_dom"/>
</dbReference>
<gene>
    <name evidence="3" type="ORF">RUM43_000514</name>
</gene>